<name>A0A1J8QN69_9AGAM</name>
<keyword evidence="1" id="KW-0732">Signal</keyword>
<dbReference type="AlphaFoldDB" id="A0A1J8QN69"/>
<evidence type="ECO:0000313" key="2">
    <source>
        <dbReference type="EMBL" id="OJA13228.1"/>
    </source>
</evidence>
<accession>A0A1J8QN69</accession>
<feature type="signal peptide" evidence="1">
    <location>
        <begin position="1"/>
        <end position="21"/>
    </location>
</feature>
<keyword evidence="3" id="KW-1185">Reference proteome</keyword>
<feature type="chain" id="PRO_5013244565" evidence="1">
    <location>
        <begin position="22"/>
        <end position="69"/>
    </location>
</feature>
<gene>
    <name evidence="2" type="ORF">AZE42_09525</name>
</gene>
<sequence length="69" mass="7393">MKLASLTHLIVALALSSSILAVAIPSMPITVEPYPTHRSLRENINRHAIVSLVPIPKPTVGSKVNPDES</sequence>
<organism evidence="2 3">
    <name type="scientific">Rhizopogon vesiculosus</name>
    <dbReference type="NCBI Taxonomy" id="180088"/>
    <lineage>
        <taxon>Eukaryota</taxon>
        <taxon>Fungi</taxon>
        <taxon>Dikarya</taxon>
        <taxon>Basidiomycota</taxon>
        <taxon>Agaricomycotina</taxon>
        <taxon>Agaricomycetes</taxon>
        <taxon>Agaricomycetidae</taxon>
        <taxon>Boletales</taxon>
        <taxon>Suillineae</taxon>
        <taxon>Rhizopogonaceae</taxon>
        <taxon>Rhizopogon</taxon>
    </lineage>
</organism>
<proteinExistence type="predicted"/>
<comment type="caution">
    <text evidence="2">The sequence shown here is derived from an EMBL/GenBank/DDBJ whole genome shotgun (WGS) entry which is preliminary data.</text>
</comment>
<dbReference type="Proteomes" id="UP000183567">
    <property type="component" value="Unassembled WGS sequence"/>
</dbReference>
<evidence type="ECO:0000256" key="1">
    <source>
        <dbReference type="SAM" id="SignalP"/>
    </source>
</evidence>
<evidence type="ECO:0000313" key="3">
    <source>
        <dbReference type="Proteomes" id="UP000183567"/>
    </source>
</evidence>
<protein>
    <submittedName>
        <fullName evidence="2">Uncharacterized protein</fullName>
    </submittedName>
</protein>
<reference evidence="2 3" key="1">
    <citation type="submission" date="2016-03" db="EMBL/GenBank/DDBJ databases">
        <title>Comparative genomics of the ectomycorrhizal sister species Rhizopogon vinicolor and Rhizopogon vesiculosus (Basidiomycota: Boletales) reveals a divergence of the mating type B locus.</title>
        <authorList>
            <person name="Mujic A.B."/>
            <person name="Kuo A."/>
            <person name="Tritt A."/>
            <person name="Lipzen A."/>
            <person name="Chen C."/>
            <person name="Johnson J."/>
            <person name="Sharma A."/>
            <person name="Barry K."/>
            <person name="Grigoriev I.V."/>
            <person name="Spatafora J.W."/>
        </authorList>
    </citation>
    <scope>NUCLEOTIDE SEQUENCE [LARGE SCALE GENOMIC DNA]</scope>
    <source>
        <strain evidence="2 3">AM-OR11-056</strain>
    </source>
</reference>
<dbReference type="EMBL" id="LVVM01004281">
    <property type="protein sequence ID" value="OJA13228.1"/>
    <property type="molecule type" value="Genomic_DNA"/>
</dbReference>